<dbReference type="HOGENOM" id="CLU_032329_0_0_1"/>
<dbReference type="OrthoDB" id="2507743at2759"/>
<evidence type="ECO:0000313" key="4">
    <source>
        <dbReference type="Proteomes" id="UP000029665"/>
    </source>
</evidence>
<accession>A0A060SVU8</accession>
<dbReference type="AlphaFoldDB" id="A0A060SVU8"/>
<comment type="caution">
    <text evidence="3">The sequence shown here is derived from an EMBL/GenBank/DDBJ whole genome shotgun (WGS) entry which is preliminary data.</text>
</comment>
<dbReference type="OMA" id="QMDWIGD"/>
<keyword evidence="4" id="KW-1185">Reference proteome</keyword>
<feature type="compositionally biased region" description="Acidic residues" evidence="1">
    <location>
        <begin position="193"/>
        <end position="211"/>
    </location>
</feature>
<evidence type="ECO:0000256" key="1">
    <source>
        <dbReference type="SAM" id="MobiDB-lite"/>
    </source>
</evidence>
<feature type="region of interest" description="Disordered" evidence="1">
    <location>
        <begin position="55"/>
        <end position="168"/>
    </location>
</feature>
<evidence type="ECO:0000313" key="3">
    <source>
        <dbReference type="EMBL" id="CDO76294.1"/>
    </source>
</evidence>
<dbReference type="Proteomes" id="UP000029665">
    <property type="component" value="Unassembled WGS sequence"/>
</dbReference>
<dbReference type="STRING" id="5643.A0A060SVU8"/>
<dbReference type="EMBL" id="CCBP010000361">
    <property type="protein sequence ID" value="CDO76294.1"/>
    <property type="molecule type" value="Genomic_DNA"/>
</dbReference>
<gene>
    <name evidence="3" type="ORF">BN946_scf184917.g10</name>
</gene>
<name>A0A060SVU8_PYCCI</name>
<protein>
    <submittedName>
        <fullName evidence="3">Uncharacterized protein</fullName>
    </submittedName>
</protein>
<sequence length="289" mass="31706">MSTKLNFYVSIDLPPPKRRRTLAGSIVSTALSAALIGTAVGLTVYRLWRDRGKHPEPLPPPPYEQGGWVPPEHEPNPAPETPKLAVTAPTTPRSRKSRHVAGRRTVPRHRKTLSRAGTLNSHHTAPSSSYASRAPIPAEFSFASGSQSNLNKAADEDEEDPDDKMSWIGDRLAQLIAEGQKALGREVVIMSEDKEDEVDDGSGAWVEEDDDHGPSSSRLSSHPPPYSPTSSRFSASPSKKRFARGVSVESDTRSTGSNCAEEEAAWASAEMRESMERARMRYRQQKRGL</sequence>
<feature type="compositionally biased region" description="Basic residues" evidence="1">
    <location>
        <begin position="93"/>
        <end position="113"/>
    </location>
</feature>
<organism evidence="3 4">
    <name type="scientific">Pycnoporus cinnabarinus</name>
    <name type="common">Cinnabar-red polypore</name>
    <name type="synonym">Trametes cinnabarina</name>
    <dbReference type="NCBI Taxonomy" id="5643"/>
    <lineage>
        <taxon>Eukaryota</taxon>
        <taxon>Fungi</taxon>
        <taxon>Dikarya</taxon>
        <taxon>Basidiomycota</taxon>
        <taxon>Agaricomycotina</taxon>
        <taxon>Agaricomycetes</taxon>
        <taxon>Polyporales</taxon>
        <taxon>Polyporaceae</taxon>
        <taxon>Trametes</taxon>
    </lineage>
</organism>
<feature type="compositionally biased region" description="Polar residues" evidence="1">
    <location>
        <begin position="115"/>
        <end position="131"/>
    </location>
</feature>
<reference evidence="3" key="1">
    <citation type="submission" date="2014-01" db="EMBL/GenBank/DDBJ databases">
        <title>The genome of the white-rot fungus Pycnoporus cinnabarinus: a basidiomycete model with a versatile arsenal for lignocellulosic biomass breakdown.</title>
        <authorList>
            <person name="Levasseur A."/>
            <person name="Lomascolo A."/>
            <person name="Ruiz-Duenas F.J."/>
            <person name="Uzan E."/>
            <person name="Piumi F."/>
            <person name="Kues U."/>
            <person name="Ram A.F.J."/>
            <person name="Murat C."/>
            <person name="Haon M."/>
            <person name="Benoit I."/>
            <person name="Arfi Y."/>
            <person name="Chevret D."/>
            <person name="Drula E."/>
            <person name="Kwon M.J."/>
            <person name="Gouret P."/>
            <person name="Lesage-Meessen L."/>
            <person name="Lombard V."/>
            <person name="Mariette J."/>
            <person name="Noirot C."/>
            <person name="Park J."/>
            <person name="Patyshakuliyeva A."/>
            <person name="Wieneger R.A.B."/>
            <person name="Wosten H.A.B."/>
            <person name="Martin F."/>
            <person name="Coutinho P.M."/>
            <person name="de Vries R."/>
            <person name="Martinez A.T."/>
            <person name="Klopp C."/>
            <person name="Pontarotti P."/>
            <person name="Henrissat B."/>
            <person name="Record E."/>
        </authorList>
    </citation>
    <scope>NUCLEOTIDE SEQUENCE [LARGE SCALE GENOMIC DNA]</scope>
    <source>
        <strain evidence="3">BRFM137</strain>
    </source>
</reference>
<keyword evidence="2" id="KW-1133">Transmembrane helix</keyword>
<keyword evidence="2" id="KW-0472">Membrane</keyword>
<feature type="region of interest" description="Disordered" evidence="1">
    <location>
        <begin position="189"/>
        <end position="264"/>
    </location>
</feature>
<feature type="compositionally biased region" description="Low complexity" evidence="1">
    <location>
        <begin position="228"/>
        <end position="237"/>
    </location>
</feature>
<keyword evidence="2" id="KW-0812">Transmembrane</keyword>
<evidence type="ECO:0000256" key="2">
    <source>
        <dbReference type="SAM" id="Phobius"/>
    </source>
</evidence>
<proteinExistence type="predicted"/>
<feature type="transmembrane region" description="Helical" evidence="2">
    <location>
        <begin position="22"/>
        <end position="45"/>
    </location>
</feature>